<dbReference type="InterPro" id="IPR004294">
    <property type="entry name" value="Carotenoid_Oase"/>
</dbReference>
<dbReference type="Pfam" id="PF03055">
    <property type="entry name" value="RPE65"/>
    <property type="match status" value="1"/>
</dbReference>
<keyword evidence="4 5" id="KW-0408">Iron</keyword>
<evidence type="ECO:0000256" key="6">
    <source>
        <dbReference type="RuleBase" id="RU364048"/>
    </source>
</evidence>
<keyword evidence="3 6" id="KW-0560">Oxidoreductase</keyword>
<evidence type="ECO:0000256" key="3">
    <source>
        <dbReference type="ARBA" id="ARBA00023002"/>
    </source>
</evidence>
<dbReference type="SUPFAM" id="SSF75011">
    <property type="entry name" value="3-carboxy-cis,cis-mucoante lactonizing enzyme"/>
    <property type="match status" value="1"/>
</dbReference>
<dbReference type="Proteomes" id="UP000035058">
    <property type="component" value="Unassembled WGS sequence"/>
</dbReference>
<dbReference type="RefSeq" id="WP_006864912.1">
    <property type="nucleotide sequence ID" value="NZ_BAHE01000002.1"/>
</dbReference>
<dbReference type="AlphaFoldDB" id="K6WXS9"/>
<feature type="binding site" evidence="5">
    <location>
        <position position="481"/>
    </location>
    <ligand>
        <name>Fe cation</name>
        <dbReference type="ChEBI" id="CHEBI:24875"/>
        <note>catalytic</note>
    </ligand>
</feature>
<protein>
    <recommendedName>
        <fullName evidence="6">Dioxygenase</fullName>
        <ecNumber evidence="6">1.13.11.-</ecNumber>
    </recommendedName>
</protein>
<dbReference type="GO" id="GO:0016121">
    <property type="term" value="P:carotene catabolic process"/>
    <property type="evidence" value="ECO:0007669"/>
    <property type="project" value="TreeGrafter"/>
</dbReference>
<keyword evidence="6 7" id="KW-0223">Dioxygenase</keyword>
<evidence type="ECO:0000256" key="2">
    <source>
        <dbReference type="ARBA" id="ARBA00022723"/>
    </source>
</evidence>
<name>K6WXS9_9ACTN</name>
<comment type="cofactor">
    <cofactor evidence="5 6">
        <name>Fe(2+)</name>
        <dbReference type="ChEBI" id="CHEBI:29033"/>
    </cofactor>
    <text evidence="5 6">Binds 1 Fe(2+) ion per subunit.</text>
</comment>
<keyword evidence="2 5" id="KW-0479">Metal-binding</keyword>
<gene>
    <name evidence="7" type="ORF">GONAM_02_01540</name>
</gene>
<evidence type="ECO:0000256" key="4">
    <source>
        <dbReference type="ARBA" id="ARBA00023004"/>
    </source>
</evidence>
<dbReference type="EMBL" id="BAHE01000002">
    <property type="protein sequence ID" value="GAB98631.1"/>
    <property type="molecule type" value="Genomic_DNA"/>
</dbReference>
<feature type="binding site" evidence="5">
    <location>
        <position position="186"/>
    </location>
    <ligand>
        <name>Fe cation</name>
        <dbReference type="ChEBI" id="CHEBI:24875"/>
        <note>catalytic</note>
    </ligand>
</feature>
<evidence type="ECO:0000256" key="5">
    <source>
        <dbReference type="PIRSR" id="PIRSR604294-1"/>
    </source>
</evidence>
<dbReference type="PANTHER" id="PTHR10543">
    <property type="entry name" value="BETA-CAROTENE DIOXYGENASE"/>
    <property type="match status" value="1"/>
</dbReference>
<evidence type="ECO:0000256" key="1">
    <source>
        <dbReference type="ARBA" id="ARBA00006787"/>
    </source>
</evidence>
<dbReference type="PANTHER" id="PTHR10543:SF89">
    <property type="entry name" value="CAROTENOID 9,10(9',10')-CLEAVAGE DIOXYGENASE 1"/>
    <property type="match status" value="1"/>
</dbReference>
<keyword evidence="8" id="KW-1185">Reference proteome</keyword>
<accession>K6WXS9</accession>
<dbReference type="GO" id="GO:0010436">
    <property type="term" value="F:carotenoid dioxygenase activity"/>
    <property type="evidence" value="ECO:0007669"/>
    <property type="project" value="TreeGrafter"/>
</dbReference>
<sequence length="505" mass="57204">MEIEVLGKLLSTLPADDDHPYRTGPWRPQTTEWKADDLTVVAGEIPADLDGVYLRNTENPLHPAVKNYHPFDGDGMVHVVGFRDGKAFYRNRFVRTDGMLAENEAQRPLWAGTAEMPDWAEREDGWGARRRMKDASSTDIVVHRGTALSSFWMCGDLYRLDPYSARTLGKESWNGAFPYHLGVSAHPKVDDRTGEMLFFNYGKEAPYMHYGVVDENNDLVHYVDIPLPGPRLPHDMAFTENYAILNDLPMFWDPELLEHNVHFPKFHRDTPSRFAVIPRRGQPSDIKWFEADPTYVLHFVNAYEVGEEIVLEGFYQGEPEPTADGITDKWQRAFRYLALDHFQSRLHRWRFDLRTGQTTEERLTDTITEFGMINGRHAGSKHRYVYAASGVDGWFLFNGLVRHDTETGAEESFHLGEGVFGSEASMAPRVGSTGEDDGYLITLTTDMNDDASYCVIFDAARVSDGPVCKLALPERISSGTHSTWAAGSELRRWRETDTAAEAVGL</sequence>
<evidence type="ECO:0000313" key="8">
    <source>
        <dbReference type="Proteomes" id="UP000035058"/>
    </source>
</evidence>
<proteinExistence type="inferred from homology"/>
<comment type="similarity">
    <text evidence="1 6">Belongs to the carotenoid oxygenase family.</text>
</comment>
<evidence type="ECO:0000313" key="7">
    <source>
        <dbReference type="EMBL" id="GAB98631.1"/>
    </source>
</evidence>
<dbReference type="EC" id="1.13.11.-" evidence="6"/>
<dbReference type="GO" id="GO:0046872">
    <property type="term" value="F:metal ion binding"/>
    <property type="evidence" value="ECO:0007669"/>
    <property type="project" value="UniProtKB-KW"/>
</dbReference>
<feature type="binding site" evidence="5">
    <location>
        <position position="234"/>
    </location>
    <ligand>
        <name>Fe cation</name>
        <dbReference type="ChEBI" id="CHEBI:24875"/>
        <note>catalytic</note>
    </ligand>
</feature>
<feature type="binding site" evidence="5">
    <location>
        <position position="298"/>
    </location>
    <ligand>
        <name>Fe cation</name>
        <dbReference type="ChEBI" id="CHEBI:24875"/>
        <note>catalytic</note>
    </ligand>
</feature>
<comment type="caution">
    <text evidence="7">The sequence shown here is derived from an EMBL/GenBank/DDBJ whole genome shotgun (WGS) entry which is preliminary data.</text>
</comment>
<organism evidence="7 8">
    <name type="scientific">Gordonia namibiensis NBRC 108229</name>
    <dbReference type="NCBI Taxonomy" id="1208314"/>
    <lineage>
        <taxon>Bacteria</taxon>
        <taxon>Bacillati</taxon>
        <taxon>Actinomycetota</taxon>
        <taxon>Actinomycetes</taxon>
        <taxon>Mycobacteriales</taxon>
        <taxon>Gordoniaceae</taxon>
        <taxon>Gordonia</taxon>
    </lineage>
</organism>
<reference evidence="7 8" key="1">
    <citation type="submission" date="2012-08" db="EMBL/GenBank/DDBJ databases">
        <title>Whole genome shotgun sequence of Gordonia namibiensis NBRC 108229.</title>
        <authorList>
            <person name="Isaki-Nakamura S."/>
            <person name="Hosoyama A."/>
            <person name="Tsuchikane K."/>
            <person name="Katsumata H."/>
            <person name="Baba S."/>
            <person name="Yamazaki S."/>
            <person name="Fujita N."/>
        </authorList>
    </citation>
    <scope>NUCLEOTIDE SEQUENCE [LARGE SCALE GENOMIC DNA]</scope>
    <source>
        <strain evidence="7 8">NBRC 108229</strain>
    </source>
</reference>